<evidence type="ECO:0000256" key="4">
    <source>
        <dbReference type="ARBA" id="ARBA00005225"/>
    </source>
</evidence>
<keyword evidence="9 16" id="KW-0547">Nucleotide-binding</keyword>
<comment type="function">
    <text evidence="16">Catalyzes the phosphorylation of pantothenate (Pan), the first step in CoA biosynthesis.</text>
</comment>
<evidence type="ECO:0000256" key="1">
    <source>
        <dbReference type="ARBA" id="ARBA00001206"/>
    </source>
</evidence>
<sequence length="257" mass="26943">MLLAIDVGNSNIVIGCINGGEISHVFRMVTDISKTEFEYAVGIKNILEFEGIRCDGFEGAIVSSVVPPLLTVLKSAVRSITGKAALIVGAGIKTGLNILIDDPGQLGSDLVADGVAAISTYKLPVIVFDMGTATTISVIDAHGNYLGGVLYPGVALSMNALSTGTSQLPKVPIEPPEKVINANSIDCMKSGAIFGTASMVDGMIDRIEAELGQKCTVVATGGLSGRIAPYCRHEIIHDENLLLRGLGIIYEKNKKTK</sequence>
<dbReference type="InterPro" id="IPR004619">
    <property type="entry name" value="Type_III_PanK"/>
</dbReference>
<dbReference type="InterPro" id="IPR043129">
    <property type="entry name" value="ATPase_NBD"/>
</dbReference>
<dbReference type="GO" id="GO:0005524">
    <property type="term" value="F:ATP binding"/>
    <property type="evidence" value="ECO:0007669"/>
    <property type="project" value="UniProtKB-UniRule"/>
</dbReference>
<evidence type="ECO:0000256" key="3">
    <source>
        <dbReference type="ARBA" id="ARBA00004496"/>
    </source>
</evidence>
<keyword evidence="13 16" id="KW-0173">Coenzyme A biosynthesis</keyword>
<keyword evidence="18" id="KW-1185">Reference proteome</keyword>
<evidence type="ECO:0000256" key="6">
    <source>
        <dbReference type="ARBA" id="ARBA00012102"/>
    </source>
</evidence>
<feature type="binding site" evidence="16">
    <location>
        <position position="129"/>
    </location>
    <ligand>
        <name>K(+)</name>
        <dbReference type="ChEBI" id="CHEBI:29103"/>
    </ligand>
</feature>
<dbReference type="STRING" id="1123282.SAMN02745823_00503"/>
<evidence type="ECO:0000256" key="12">
    <source>
        <dbReference type="ARBA" id="ARBA00022958"/>
    </source>
</evidence>
<evidence type="ECO:0000313" key="18">
    <source>
        <dbReference type="Proteomes" id="UP000183995"/>
    </source>
</evidence>
<evidence type="ECO:0000256" key="16">
    <source>
        <dbReference type="HAMAP-Rule" id="MF_01274"/>
    </source>
</evidence>
<dbReference type="GO" id="GO:0015937">
    <property type="term" value="P:coenzyme A biosynthetic process"/>
    <property type="evidence" value="ECO:0007669"/>
    <property type="project" value="UniProtKB-UniRule"/>
</dbReference>
<evidence type="ECO:0000313" key="17">
    <source>
        <dbReference type="EMBL" id="SHH61884.1"/>
    </source>
</evidence>
<dbReference type="Pfam" id="PF03309">
    <property type="entry name" value="Pan_kinase"/>
    <property type="match status" value="1"/>
</dbReference>
<evidence type="ECO:0000256" key="15">
    <source>
        <dbReference type="ARBA" id="ARBA00040883"/>
    </source>
</evidence>
<accession>A0A1M5UFT8</accession>
<evidence type="ECO:0000256" key="14">
    <source>
        <dbReference type="ARBA" id="ARBA00038036"/>
    </source>
</evidence>
<comment type="similarity">
    <text evidence="14 16">Belongs to the type III pantothenate kinase family.</text>
</comment>
<dbReference type="GO" id="GO:0004594">
    <property type="term" value="F:pantothenate kinase activity"/>
    <property type="evidence" value="ECO:0007669"/>
    <property type="project" value="UniProtKB-UniRule"/>
</dbReference>
<evidence type="ECO:0000256" key="2">
    <source>
        <dbReference type="ARBA" id="ARBA00001958"/>
    </source>
</evidence>
<evidence type="ECO:0000256" key="5">
    <source>
        <dbReference type="ARBA" id="ARBA00011738"/>
    </source>
</evidence>
<dbReference type="HAMAP" id="MF_01274">
    <property type="entry name" value="Pantothen_kinase_3"/>
    <property type="match status" value="1"/>
</dbReference>
<keyword evidence="16" id="KW-0479">Metal-binding</keyword>
<dbReference type="NCBIfam" id="TIGR00671">
    <property type="entry name" value="baf"/>
    <property type="match status" value="1"/>
</dbReference>
<keyword evidence="10 16" id="KW-0418">Kinase</keyword>
<dbReference type="PANTHER" id="PTHR34265:SF1">
    <property type="entry name" value="TYPE III PANTOTHENATE KINASE"/>
    <property type="match status" value="1"/>
</dbReference>
<dbReference type="PANTHER" id="PTHR34265">
    <property type="entry name" value="TYPE III PANTOTHENATE KINASE"/>
    <property type="match status" value="1"/>
</dbReference>
<feature type="binding site" evidence="16">
    <location>
        <begin position="6"/>
        <end position="13"/>
    </location>
    <ligand>
        <name>ATP</name>
        <dbReference type="ChEBI" id="CHEBI:30616"/>
    </ligand>
</feature>
<dbReference type="Proteomes" id="UP000183995">
    <property type="component" value="Unassembled WGS sequence"/>
</dbReference>
<comment type="pathway">
    <text evidence="4 16">Cofactor biosynthesis; coenzyme A biosynthesis; CoA from (R)-pantothenate: step 1/5.</text>
</comment>
<proteinExistence type="inferred from homology"/>
<dbReference type="NCBIfam" id="NF009855">
    <property type="entry name" value="PRK13321.1"/>
    <property type="match status" value="1"/>
</dbReference>
<dbReference type="OrthoDB" id="9804707at2"/>
<dbReference type="CDD" id="cd24015">
    <property type="entry name" value="ASKHA_NBD_PanK-III"/>
    <property type="match status" value="1"/>
</dbReference>
<evidence type="ECO:0000256" key="13">
    <source>
        <dbReference type="ARBA" id="ARBA00022993"/>
    </source>
</evidence>
<gene>
    <name evidence="16" type="primary">coaX</name>
    <name evidence="17" type="ORF">SAMN02745823_00503</name>
</gene>
<comment type="subcellular location">
    <subcellularLocation>
        <location evidence="3 16">Cytoplasm</location>
    </subcellularLocation>
</comment>
<keyword evidence="8 16" id="KW-0808">Transferase</keyword>
<evidence type="ECO:0000256" key="9">
    <source>
        <dbReference type="ARBA" id="ARBA00022741"/>
    </source>
</evidence>
<comment type="subunit">
    <text evidence="5 16">Homodimer.</text>
</comment>
<keyword evidence="12 16" id="KW-0630">Potassium</keyword>
<dbReference type="EC" id="2.7.1.33" evidence="6 16"/>
<comment type="cofactor">
    <cofactor evidence="2">
        <name>K(+)</name>
        <dbReference type="ChEBI" id="CHEBI:29103"/>
    </cofactor>
</comment>
<dbReference type="UniPathway" id="UPA00241">
    <property type="reaction ID" value="UER00352"/>
</dbReference>
<dbReference type="GO" id="GO:0005737">
    <property type="term" value="C:cytoplasm"/>
    <property type="evidence" value="ECO:0007669"/>
    <property type="project" value="UniProtKB-SubCell"/>
</dbReference>
<name>A0A1M5UFT8_9FIRM</name>
<feature type="binding site" evidence="16">
    <location>
        <position position="132"/>
    </location>
    <ligand>
        <name>ATP</name>
        <dbReference type="ChEBI" id="CHEBI:30616"/>
    </ligand>
</feature>
<feature type="binding site" evidence="16">
    <location>
        <begin position="107"/>
        <end position="110"/>
    </location>
    <ligand>
        <name>substrate</name>
    </ligand>
</feature>
<keyword evidence="11 16" id="KW-0067">ATP-binding</keyword>
<reference evidence="17 18" key="1">
    <citation type="submission" date="2016-11" db="EMBL/GenBank/DDBJ databases">
        <authorList>
            <person name="Jaros S."/>
            <person name="Januszkiewicz K."/>
            <person name="Wedrychowicz H."/>
        </authorList>
    </citation>
    <scope>NUCLEOTIDE SEQUENCE [LARGE SCALE GENOMIC DNA]</scope>
    <source>
        <strain evidence="17 18">DSM 10068</strain>
    </source>
</reference>
<keyword evidence="7 16" id="KW-0963">Cytoplasm</keyword>
<comment type="caution">
    <text evidence="16">Lacks conserved residue(s) required for the propagation of feature annotation.</text>
</comment>
<dbReference type="AlphaFoldDB" id="A0A1M5UFT8"/>
<evidence type="ECO:0000256" key="10">
    <source>
        <dbReference type="ARBA" id="ARBA00022777"/>
    </source>
</evidence>
<organism evidence="17 18">
    <name type="scientific">Sporobacter termitidis DSM 10068</name>
    <dbReference type="NCBI Taxonomy" id="1123282"/>
    <lineage>
        <taxon>Bacteria</taxon>
        <taxon>Bacillati</taxon>
        <taxon>Bacillota</taxon>
        <taxon>Clostridia</taxon>
        <taxon>Eubacteriales</taxon>
        <taxon>Oscillospiraceae</taxon>
        <taxon>Sporobacter</taxon>
    </lineage>
</organism>
<dbReference type="GO" id="GO:0046872">
    <property type="term" value="F:metal ion binding"/>
    <property type="evidence" value="ECO:0007669"/>
    <property type="project" value="UniProtKB-KW"/>
</dbReference>
<dbReference type="EMBL" id="FQXV01000001">
    <property type="protein sequence ID" value="SHH61884.1"/>
    <property type="molecule type" value="Genomic_DNA"/>
</dbReference>
<feature type="binding site" evidence="16">
    <location>
        <position position="184"/>
    </location>
    <ligand>
        <name>substrate</name>
    </ligand>
</feature>
<evidence type="ECO:0000256" key="7">
    <source>
        <dbReference type="ARBA" id="ARBA00022490"/>
    </source>
</evidence>
<dbReference type="SUPFAM" id="SSF53067">
    <property type="entry name" value="Actin-like ATPase domain"/>
    <property type="match status" value="2"/>
</dbReference>
<evidence type="ECO:0000256" key="8">
    <source>
        <dbReference type="ARBA" id="ARBA00022679"/>
    </source>
</evidence>
<comment type="cofactor">
    <cofactor evidence="16">
        <name>NH4(+)</name>
        <dbReference type="ChEBI" id="CHEBI:28938"/>
    </cofactor>
    <cofactor evidence="16">
        <name>K(+)</name>
        <dbReference type="ChEBI" id="CHEBI:29103"/>
    </cofactor>
    <text evidence="16">A monovalent cation. Ammonium or potassium.</text>
</comment>
<protein>
    <recommendedName>
        <fullName evidence="15 16">Type III pantothenate kinase</fullName>
        <ecNumber evidence="6 16">2.7.1.33</ecNumber>
    </recommendedName>
    <alternativeName>
        <fullName evidence="16">PanK-III</fullName>
    </alternativeName>
    <alternativeName>
        <fullName evidence="16">Pantothenic acid kinase</fullName>
    </alternativeName>
</protein>
<dbReference type="Gene3D" id="3.30.420.40">
    <property type="match status" value="2"/>
</dbReference>
<comment type="catalytic activity">
    <reaction evidence="1 16">
        <text>(R)-pantothenate + ATP = (R)-4'-phosphopantothenate + ADP + H(+)</text>
        <dbReference type="Rhea" id="RHEA:16373"/>
        <dbReference type="ChEBI" id="CHEBI:10986"/>
        <dbReference type="ChEBI" id="CHEBI:15378"/>
        <dbReference type="ChEBI" id="CHEBI:29032"/>
        <dbReference type="ChEBI" id="CHEBI:30616"/>
        <dbReference type="ChEBI" id="CHEBI:456216"/>
        <dbReference type="EC" id="2.7.1.33"/>
    </reaction>
</comment>
<feature type="active site" description="Proton acceptor" evidence="16">
    <location>
        <position position="109"/>
    </location>
</feature>
<dbReference type="RefSeq" id="WP_073076039.1">
    <property type="nucleotide sequence ID" value="NZ_FQXV01000001.1"/>
</dbReference>
<evidence type="ECO:0000256" key="11">
    <source>
        <dbReference type="ARBA" id="ARBA00022840"/>
    </source>
</evidence>